<keyword evidence="13 17" id="KW-0675">Receptor</keyword>
<evidence type="ECO:0000256" key="4">
    <source>
        <dbReference type="ARBA" id="ARBA00022679"/>
    </source>
</evidence>
<dbReference type="SUPFAM" id="SSF81321">
    <property type="entry name" value="Family A G protein-coupled receptor-like"/>
    <property type="match status" value="1"/>
</dbReference>
<dbReference type="InterPro" id="IPR008266">
    <property type="entry name" value="Tyr_kinase_AS"/>
</dbReference>
<dbReference type="InterPro" id="IPR020635">
    <property type="entry name" value="Tyr_kinase_cat_dom"/>
</dbReference>
<evidence type="ECO:0000256" key="11">
    <source>
        <dbReference type="ARBA" id="ARBA00023136"/>
    </source>
</evidence>
<keyword evidence="4" id="KW-0808">Transferase</keyword>
<evidence type="ECO:0000256" key="10">
    <source>
        <dbReference type="ARBA" id="ARBA00023040"/>
    </source>
</evidence>
<dbReference type="InterPro" id="IPR036860">
    <property type="entry name" value="SH2_dom_sf"/>
</dbReference>
<feature type="transmembrane region" description="Helical" evidence="18">
    <location>
        <begin position="292"/>
        <end position="309"/>
    </location>
</feature>
<dbReference type="OrthoDB" id="9046662at2759"/>
<dbReference type="InterPro" id="IPR000719">
    <property type="entry name" value="Prot_kinase_dom"/>
</dbReference>
<dbReference type="GO" id="GO:0042923">
    <property type="term" value="F:neuropeptide binding"/>
    <property type="evidence" value="ECO:0007669"/>
    <property type="project" value="TreeGrafter"/>
</dbReference>
<evidence type="ECO:0000256" key="12">
    <source>
        <dbReference type="ARBA" id="ARBA00023137"/>
    </source>
</evidence>
<dbReference type="PROSITE" id="PS50262">
    <property type="entry name" value="G_PROTEIN_RECEP_F1_2"/>
    <property type="match status" value="1"/>
</dbReference>
<keyword evidence="16" id="KW-0727">SH2 domain</keyword>
<evidence type="ECO:0000259" key="20">
    <source>
        <dbReference type="PROSITE" id="PS50011"/>
    </source>
</evidence>
<sequence length="800" mass="90463">MLLYYKAQTHFQLIPQMQNASSQLEPECVNFVDEYPDLTNEPIIMGVFFVCYLHIFVLGLLGNLSILYLTMKYRHLQSVQNIFILNLAISDVIMCLTSLPITPIAAIYKVWFFGWPICKLIPFIQGTSIFVSTFSLSAIAIDRYNLVVRPHCHPLGMRGASTVAVCLWIVALIICIPCGWYMSITEYDRLCGEYCTEAWPIDEVRKGYTLLVLVMQFLLPFSIMAICYAAIFFRLRERAEIRLKKLSERTQLLENSTAGAVTLANKEDDNNSPSQSVEVKQKLMLVAQQRRTTIILASMVLLFGITWLPHNIVTLVMEYNTALIGEPNMYLITMTAHLVSMLTNVANPFLYAWLNPSFKEMLFKTLRGAKESREGVKFSSSYERKDTIIRNMDTKSVSFNAQEDAMSVRSINISDAISRQRQSIEGIISRNHHANDNDALLYVRGYRVYEKGFADVHAEMMQETTNTPVGTYIISSPSNNPTDLTLSIIISESPREICHYFIDVIETSGITNYSIGTDDQAQQRFFRSLKDLVRYYSDYKDPVLNCKLTVPGLHVFPDLNSESDRRIASPVQNIAANENNTAENINCIPPTSLNLEYGRQIEAGNYGTVYEGKLNGTKVAIKVPKAGILPHELIVREITALLACRHKNIVRMFGAYTLDTACVLVFEFMSGGSLQNYLKDQRKAKLVPNTLVLMHIAFQIAEGMAYIEDHNMVHRDLATRNILLGEQVDGIPIAKISDFGLARQLNDGGVYQMASDLALPARWYAPETFQTYEFTIQNDVWSFGVLLFEMFTFGNTPPKG</sequence>
<dbReference type="InterPro" id="IPR000276">
    <property type="entry name" value="GPCR_Rhodpsn"/>
</dbReference>
<dbReference type="SUPFAM" id="SSF55550">
    <property type="entry name" value="SH2 domain"/>
    <property type="match status" value="1"/>
</dbReference>
<dbReference type="EC" id="2.7.10.2" evidence="3"/>
<name>A0A2A2JSZ3_9BILA</name>
<evidence type="ECO:0000256" key="6">
    <source>
        <dbReference type="ARBA" id="ARBA00022741"/>
    </source>
</evidence>
<dbReference type="EMBL" id="LIAE01010239">
    <property type="protein sequence ID" value="PAV64805.1"/>
    <property type="molecule type" value="Genomic_DNA"/>
</dbReference>
<dbReference type="Gene3D" id="1.10.510.10">
    <property type="entry name" value="Transferase(Phosphotransferase) domain 1"/>
    <property type="match status" value="1"/>
</dbReference>
<evidence type="ECO:0000313" key="23">
    <source>
        <dbReference type="Proteomes" id="UP000218231"/>
    </source>
</evidence>
<proteinExistence type="inferred from homology"/>
<evidence type="ECO:0000256" key="15">
    <source>
        <dbReference type="ARBA" id="ARBA00051245"/>
    </source>
</evidence>
<evidence type="ECO:0000256" key="14">
    <source>
        <dbReference type="ARBA" id="ARBA00023224"/>
    </source>
</evidence>
<dbReference type="Gene3D" id="1.20.1070.10">
    <property type="entry name" value="Rhodopsin 7-helix transmembrane proteins"/>
    <property type="match status" value="1"/>
</dbReference>
<dbReference type="GO" id="GO:0005886">
    <property type="term" value="C:plasma membrane"/>
    <property type="evidence" value="ECO:0007669"/>
    <property type="project" value="TreeGrafter"/>
</dbReference>
<keyword evidence="11 18" id="KW-0472">Membrane</keyword>
<evidence type="ECO:0000313" key="22">
    <source>
        <dbReference type="EMBL" id="PAV64805.1"/>
    </source>
</evidence>
<dbReference type="PROSITE" id="PS50001">
    <property type="entry name" value="SH2"/>
    <property type="match status" value="1"/>
</dbReference>
<keyword evidence="9 18" id="KW-1133">Transmembrane helix</keyword>
<keyword evidence="6" id="KW-0547">Nucleotide-binding</keyword>
<keyword evidence="12" id="KW-0829">Tyrosine-protein kinase</keyword>
<dbReference type="GO" id="GO:0043005">
    <property type="term" value="C:neuron projection"/>
    <property type="evidence" value="ECO:0007669"/>
    <property type="project" value="TreeGrafter"/>
</dbReference>
<dbReference type="CDD" id="cd15203">
    <property type="entry name" value="7tmA_NPYR-like"/>
    <property type="match status" value="1"/>
</dbReference>
<comment type="caution">
    <text evidence="22">The sequence shown here is derived from an EMBL/GenBank/DDBJ whole genome shotgun (WGS) entry which is preliminary data.</text>
</comment>
<keyword evidence="7" id="KW-0418">Kinase</keyword>
<comment type="similarity">
    <text evidence="2 17">Belongs to the G-protein coupled receptor 1 family.</text>
</comment>
<feature type="transmembrane region" description="Helical" evidence="18">
    <location>
        <begin position="208"/>
        <end position="235"/>
    </location>
</feature>
<dbReference type="PANTHER" id="PTHR24235:SF9">
    <property type="entry name" value="G-PROTEIN COUPLED RECEPTORS FAMILY 1 PROFILE DOMAIN-CONTAINING PROTEIN"/>
    <property type="match status" value="1"/>
</dbReference>
<dbReference type="PRINTS" id="PR01012">
    <property type="entry name" value="NRPEPTIDEYR"/>
</dbReference>
<evidence type="ECO:0000256" key="13">
    <source>
        <dbReference type="ARBA" id="ARBA00023170"/>
    </source>
</evidence>
<feature type="transmembrane region" description="Helical" evidence="18">
    <location>
        <begin position="162"/>
        <end position="182"/>
    </location>
</feature>
<evidence type="ECO:0000256" key="9">
    <source>
        <dbReference type="ARBA" id="ARBA00022989"/>
    </source>
</evidence>
<keyword evidence="8" id="KW-0067">ATP-binding</keyword>
<dbReference type="GO" id="GO:0005524">
    <property type="term" value="F:ATP binding"/>
    <property type="evidence" value="ECO:0007669"/>
    <property type="project" value="UniProtKB-KW"/>
</dbReference>
<dbReference type="Proteomes" id="UP000218231">
    <property type="component" value="Unassembled WGS sequence"/>
</dbReference>
<feature type="transmembrane region" description="Helical" evidence="18">
    <location>
        <begin position="82"/>
        <end position="108"/>
    </location>
</feature>
<dbReference type="InterPro" id="IPR017452">
    <property type="entry name" value="GPCR_Rhodpsn_7TM"/>
</dbReference>
<dbReference type="GO" id="GO:0004983">
    <property type="term" value="F:neuropeptide Y receptor activity"/>
    <property type="evidence" value="ECO:0007669"/>
    <property type="project" value="InterPro"/>
</dbReference>
<keyword evidence="5 17" id="KW-0812">Transmembrane</keyword>
<feature type="transmembrane region" description="Helical" evidence="18">
    <location>
        <begin position="43"/>
        <end position="70"/>
    </location>
</feature>
<dbReference type="InterPro" id="IPR011009">
    <property type="entry name" value="Kinase-like_dom_sf"/>
</dbReference>
<evidence type="ECO:0000256" key="17">
    <source>
        <dbReference type="RuleBase" id="RU000688"/>
    </source>
</evidence>
<feature type="domain" description="G-protein coupled receptors family 1 profile" evidence="21">
    <location>
        <begin position="62"/>
        <end position="351"/>
    </location>
</feature>
<dbReference type="SMART" id="SM00219">
    <property type="entry name" value="TyrKc"/>
    <property type="match status" value="1"/>
</dbReference>
<dbReference type="InterPro" id="IPR001245">
    <property type="entry name" value="Ser-Thr/Tyr_kinase_cat_dom"/>
</dbReference>
<feature type="domain" description="SH2" evidence="19">
    <location>
        <begin position="442"/>
        <end position="552"/>
    </location>
</feature>
<organism evidence="22 23">
    <name type="scientific">Diploscapter pachys</name>
    <dbReference type="NCBI Taxonomy" id="2018661"/>
    <lineage>
        <taxon>Eukaryota</taxon>
        <taxon>Metazoa</taxon>
        <taxon>Ecdysozoa</taxon>
        <taxon>Nematoda</taxon>
        <taxon>Chromadorea</taxon>
        <taxon>Rhabditida</taxon>
        <taxon>Rhabditina</taxon>
        <taxon>Rhabditomorpha</taxon>
        <taxon>Rhabditoidea</taxon>
        <taxon>Rhabditidae</taxon>
        <taxon>Diploscapter</taxon>
    </lineage>
</organism>
<dbReference type="STRING" id="2018661.A0A2A2JSZ3"/>
<evidence type="ECO:0000256" key="3">
    <source>
        <dbReference type="ARBA" id="ARBA00011903"/>
    </source>
</evidence>
<evidence type="ECO:0000256" key="7">
    <source>
        <dbReference type="ARBA" id="ARBA00022777"/>
    </source>
</evidence>
<dbReference type="PROSITE" id="PS50011">
    <property type="entry name" value="PROTEIN_KINASE_DOM"/>
    <property type="match status" value="1"/>
</dbReference>
<keyword evidence="14 17" id="KW-0807">Transducer</keyword>
<dbReference type="PANTHER" id="PTHR24235">
    <property type="entry name" value="NEUROPEPTIDE Y RECEPTOR"/>
    <property type="match status" value="1"/>
</dbReference>
<gene>
    <name evidence="22" type="ORF">WR25_01037</name>
</gene>
<dbReference type="Gene3D" id="3.30.505.10">
    <property type="entry name" value="SH2 domain"/>
    <property type="match status" value="1"/>
</dbReference>
<keyword evidence="10 17" id="KW-0297">G-protein coupled receptor</keyword>
<dbReference type="Pfam" id="PF07714">
    <property type="entry name" value="PK_Tyr_Ser-Thr"/>
    <property type="match status" value="1"/>
</dbReference>
<evidence type="ECO:0000256" key="5">
    <source>
        <dbReference type="ARBA" id="ARBA00022692"/>
    </source>
</evidence>
<accession>A0A2A2JSZ3</accession>
<feature type="transmembrane region" description="Helical" evidence="18">
    <location>
        <begin position="120"/>
        <end position="141"/>
    </location>
</feature>
<evidence type="ECO:0000256" key="8">
    <source>
        <dbReference type="ARBA" id="ARBA00022840"/>
    </source>
</evidence>
<dbReference type="PROSITE" id="PS00109">
    <property type="entry name" value="PROTEIN_KINASE_TYR"/>
    <property type="match status" value="1"/>
</dbReference>
<protein>
    <recommendedName>
        <fullName evidence="3">non-specific protein-tyrosine kinase</fullName>
        <ecNumber evidence="3">2.7.10.2</ecNumber>
    </recommendedName>
</protein>
<evidence type="ECO:0000259" key="19">
    <source>
        <dbReference type="PROSITE" id="PS50001"/>
    </source>
</evidence>
<dbReference type="PRINTS" id="PR00109">
    <property type="entry name" value="TYRKINASE"/>
</dbReference>
<dbReference type="PRINTS" id="PR00237">
    <property type="entry name" value="GPCRRHODOPSN"/>
</dbReference>
<dbReference type="InterPro" id="IPR000611">
    <property type="entry name" value="NPY_rcpt"/>
</dbReference>
<dbReference type="AlphaFoldDB" id="A0A2A2JSZ3"/>
<dbReference type="PROSITE" id="PS00237">
    <property type="entry name" value="G_PROTEIN_RECEP_F1_1"/>
    <property type="match status" value="1"/>
</dbReference>
<evidence type="ECO:0000256" key="1">
    <source>
        <dbReference type="ARBA" id="ARBA00004141"/>
    </source>
</evidence>
<feature type="domain" description="Protein kinase" evidence="20">
    <location>
        <begin position="595"/>
        <end position="800"/>
    </location>
</feature>
<dbReference type="Pfam" id="PF00001">
    <property type="entry name" value="7tm_1"/>
    <property type="match status" value="1"/>
</dbReference>
<keyword evidence="23" id="KW-1185">Reference proteome</keyword>
<evidence type="ECO:0000256" key="18">
    <source>
        <dbReference type="SAM" id="Phobius"/>
    </source>
</evidence>
<dbReference type="SUPFAM" id="SSF56112">
    <property type="entry name" value="Protein kinase-like (PK-like)"/>
    <property type="match status" value="1"/>
</dbReference>
<comment type="subcellular location">
    <subcellularLocation>
        <location evidence="1">Membrane</location>
        <topology evidence="1">Multi-pass membrane protein</topology>
    </subcellularLocation>
</comment>
<reference evidence="22 23" key="1">
    <citation type="journal article" date="2017" name="Curr. Biol.">
        <title>Genome architecture and evolution of a unichromosomal asexual nematode.</title>
        <authorList>
            <person name="Fradin H."/>
            <person name="Zegar C."/>
            <person name="Gutwein M."/>
            <person name="Lucas J."/>
            <person name="Kovtun M."/>
            <person name="Corcoran D."/>
            <person name="Baugh L.R."/>
            <person name="Kiontke K."/>
            <person name="Gunsalus K."/>
            <person name="Fitch D.H."/>
            <person name="Piano F."/>
        </authorList>
    </citation>
    <scope>NUCLEOTIDE SEQUENCE [LARGE SCALE GENOMIC DNA]</scope>
    <source>
        <strain evidence="22">PF1309</strain>
    </source>
</reference>
<evidence type="ECO:0000256" key="2">
    <source>
        <dbReference type="ARBA" id="ARBA00010663"/>
    </source>
</evidence>
<dbReference type="InterPro" id="IPR000980">
    <property type="entry name" value="SH2"/>
</dbReference>
<comment type="catalytic activity">
    <reaction evidence="15">
        <text>L-tyrosyl-[protein] + ATP = O-phospho-L-tyrosyl-[protein] + ADP + H(+)</text>
        <dbReference type="Rhea" id="RHEA:10596"/>
        <dbReference type="Rhea" id="RHEA-COMP:10136"/>
        <dbReference type="Rhea" id="RHEA-COMP:20101"/>
        <dbReference type="ChEBI" id="CHEBI:15378"/>
        <dbReference type="ChEBI" id="CHEBI:30616"/>
        <dbReference type="ChEBI" id="CHEBI:46858"/>
        <dbReference type="ChEBI" id="CHEBI:61978"/>
        <dbReference type="ChEBI" id="CHEBI:456216"/>
        <dbReference type="EC" id="2.7.10.2"/>
    </reaction>
</comment>
<evidence type="ECO:0000259" key="21">
    <source>
        <dbReference type="PROSITE" id="PS50262"/>
    </source>
</evidence>
<dbReference type="GO" id="GO:0004715">
    <property type="term" value="F:non-membrane spanning protein tyrosine kinase activity"/>
    <property type="evidence" value="ECO:0007669"/>
    <property type="project" value="UniProtKB-EC"/>
</dbReference>
<evidence type="ECO:0000256" key="16">
    <source>
        <dbReference type="PROSITE-ProRule" id="PRU00191"/>
    </source>
</evidence>